<dbReference type="InterPro" id="IPR050159">
    <property type="entry name" value="Kazal-type_SerProtInhib"/>
</dbReference>
<dbReference type="Ensembl" id="ENSCJAT00000147863.1">
    <property type="protein sequence ID" value="ENSCJAP00000087801.1"/>
    <property type="gene ID" value="ENSCJAG00000073560.1"/>
</dbReference>
<comment type="subcellular location">
    <subcellularLocation>
        <location evidence="1">Secreted</location>
    </subcellularLocation>
</comment>
<evidence type="ECO:0000313" key="6">
    <source>
        <dbReference type="Ensembl" id="ENSCJAP00000087801.1"/>
    </source>
</evidence>
<protein>
    <submittedName>
        <fullName evidence="6">Serine peptidase inhibitor Kazal type 14 (putative)</fullName>
    </submittedName>
</protein>
<evidence type="ECO:0000259" key="5">
    <source>
        <dbReference type="PROSITE" id="PS51465"/>
    </source>
</evidence>
<reference evidence="6" key="2">
    <citation type="submission" date="2025-08" db="UniProtKB">
        <authorList>
            <consortium name="Ensembl"/>
        </authorList>
    </citation>
    <scope>IDENTIFICATION</scope>
</reference>
<dbReference type="Pfam" id="PF00050">
    <property type="entry name" value="Kazal_1"/>
    <property type="match status" value="1"/>
</dbReference>
<dbReference type="SUPFAM" id="SSF100895">
    <property type="entry name" value="Kazal-type serine protease inhibitors"/>
    <property type="match status" value="1"/>
</dbReference>
<dbReference type="PROSITE" id="PS00282">
    <property type="entry name" value="KAZAL_1"/>
    <property type="match status" value="1"/>
</dbReference>
<keyword evidence="4" id="KW-0472">Membrane</keyword>
<evidence type="ECO:0000256" key="2">
    <source>
        <dbReference type="ARBA" id="ARBA00022525"/>
    </source>
</evidence>
<keyword evidence="4" id="KW-1133">Transmembrane helix</keyword>
<dbReference type="InterPro" id="IPR002350">
    <property type="entry name" value="Kazal_dom"/>
</dbReference>
<proteinExistence type="predicted"/>
<dbReference type="Proteomes" id="UP000008225">
    <property type="component" value="Chromosome 2"/>
</dbReference>
<gene>
    <name evidence="6" type="primary">SPINK14</name>
</gene>
<reference evidence="6 7" key="1">
    <citation type="submission" date="2009-03" db="EMBL/GenBank/DDBJ databases">
        <authorList>
            <person name="Warren W."/>
            <person name="Ye L."/>
            <person name="Minx P."/>
            <person name="Worley K."/>
            <person name="Gibbs R."/>
            <person name="Wilson R.K."/>
        </authorList>
    </citation>
    <scope>NUCLEOTIDE SEQUENCE [LARGE SCALE GENOMIC DNA]</scope>
</reference>
<organism evidence="6 7">
    <name type="scientific">Callithrix jacchus</name>
    <name type="common">White-tufted-ear marmoset</name>
    <name type="synonym">Simia Jacchus</name>
    <dbReference type="NCBI Taxonomy" id="9483"/>
    <lineage>
        <taxon>Eukaryota</taxon>
        <taxon>Metazoa</taxon>
        <taxon>Chordata</taxon>
        <taxon>Craniata</taxon>
        <taxon>Vertebrata</taxon>
        <taxon>Euteleostomi</taxon>
        <taxon>Mammalia</taxon>
        <taxon>Eutheria</taxon>
        <taxon>Euarchontoglires</taxon>
        <taxon>Primates</taxon>
        <taxon>Haplorrhini</taxon>
        <taxon>Platyrrhini</taxon>
        <taxon>Cebidae</taxon>
        <taxon>Callitrichinae</taxon>
        <taxon>Callithrix</taxon>
        <taxon>Callithrix</taxon>
    </lineage>
</organism>
<dbReference type="SMART" id="SM00280">
    <property type="entry name" value="KAZAL"/>
    <property type="match status" value="1"/>
</dbReference>
<sequence length="107" mass="12752">IFSTQFQVECPYEKVNSSWFNRTINPCPGLYQPICGTNFITYDNPCILCVESLKSHGRIGFYQVGKCWLNELEWRRSLFFFPPCLQSSSFTFYIYLHLFLMTKSYHY</sequence>
<feature type="domain" description="Kazal-like" evidence="5">
    <location>
        <begin position="4"/>
        <end position="69"/>
    </location>
</feature>
<dbReference type="CDD" id="cd01327">
    <property type="entry name" value="KAZAL_PSTI"/>
    <property type="match status" value="1"/>
</dbReference>
<keyword evidence="7" id="KW-1185">Reference proteome</keyword>
<dbReference type="PANTHER" id="PTHR47499:SF3">
    <property type="entry name" value="SERINE PROTEASE INHIBITOR KAZAL-TYPE 14"/>
    <property type="match status" value="1"/>
</dbReference>
<dbReference type="PANTHER" id="PTHR47499">
    <property type="entry name" value="SERINE PROTEASE INHIBITOR KAZAL-TYPE 7 SPINK7"/>
    <property type="match status" value="1"/>
</dbReference>
<keyword evidence="2" id="KW-0964">Secreted</keyword>
<evidence type="ECO:0000256" key="1">
    <source>
        <dbReference type="ARBA" id="ARBA00004613"/>
    </source>
</evidence>
<evidence type="ECO:0000256" key="3">
    <source>
        <dbReference type="ARBA" id="ARBA00023157"/>
    </source>
</evidence>
<evidence type="ECO:0000256" key="4">
    <source>
        <dbReference type="SAM" id="Phobius"/>
    </source>
</evidence>
<reference evidence="6" key="3">
    <citation type="submission" date="2025-09" db="UniProtKB">
        <authorList>
            <consortium name="Ensembl"/>
        </authorList>
    </citation>
    <scope>IDENTIFICATION</scope>
</reference>
<feature type="transmembrane region" description="Helical" evidence="4">
    <location>
        <begin position="78"/>
        <end position="100"/>
    </location>
</feature>
<dbReference type="GeneTree" id="ENSGT00940000162856"/>
<dbReference type="InterPro" id="IPR036058">
    <property type="entry name" value="Kazal_dom_sf"/>
</dbReference>
<evidence type="ECO:0000313" key="7">
    <source>
        <dbReference type="Proteomes" id="UP000008225"/>
    </source>
</evidence>
<keyword evidence="3" id="KW-1015">Disulfide bond</keyword>
<accession>A0A8I3WC82</accession>
<dbReference type="Gene3D" id="3.30.60.30">
    <property type="match status" value="1"/>
</dbReference>
<name>A0A8I3WC82_CALJA</name>
<dbReference type="GO" id="GO:0005576">
    <property type="term" value="C:extracellular region"/>
    <property type="evidence" value="ECO:0007669"/>
    <property type="project" value="UniProtKB-SubCell"/>
</dbReference>
<dbReference type="AlphaFoldDB" id="A0A8I3WC82"/>
<dbReference type="PROSITE" id="PS51465">
    <property type="entry name" value="KAZAL_2"/>
    <property type="match status" value="1"/>
</dbReference>
<keyword evidence="4" id="KW-0812">Transmembrane</keyword>